<organism evidence="1 2">
    <name type="scientific">Escallonia herrerae</name>
    <dbReference type="NCBI Taxonomy" id="1293975"/>
    <lineage>
        <taxon>Eukaryota</taxon>
        <taxon>Viridiplantae</taxon>
        <taxon>Streptophyta</taxon>
        <taxon>Embryophyta</taxon>
        <taxon>Tracheophyta</taxon>
        <taxon>Spermatophyta</taxon>
        <taxon>Magnoliopsida</taxon>
        <taxon>eudicotyledons</taxon>
        <taxon>Gunneridae</taxon>
        <taxon>Pentapetalae</taxon>
        <taxon>asterids</taxon>
        <taxon>campanulids</taxon>
        <taxon>Escalloniales</taxon>
        <taxon>Escalloniaceae</taxon>
        <taxon>Escallonia</taxon>
    </lineage>
</organism>
<accession>A0AA89AIY8</accession>
<dbReference type="EMBL" id="JAVXUP010002342">
    <property type="protein sequence ID" value="KAK3003917.1"/>
    <property type="molecule type" value="Genomic_DNA"/>
</dbReference>
<keyword evidence="2" id="KW-1185">Reference proteome</keyword>
<sequence length="113" mass="12253">MEGSSEKEFHVIHKVPSGDGPYVRAKHAQVKTIIRHSQNLFEMQIGAKIYSSQSMNWDEGPLVGPDWRPKRTASLCISLGVKLGNDTDSSDVATNCCETLIAGAVSSAVRDHG</sequence>
<evidence type="ECO:0000313" key="1">
    <source>
        <dbReference type="EMBL" id="KAK3003917.1"/>
    </source>
</evidence>
<dbReference type="AlphaFoldDB" id="A0AA89AIY8"/>
<gene>
    <name evidence="1" type="ORF">RJ639_019042</name>
</gene>
<reference evidence="1" key="1">
    <citation type="submission" date="2022-12" db="EMBL/GenBank/DDBJ databases">
        <title>Draft genome assemblies for two species of Escallonia (Escalloniales).</title>
        <authorList>
            <person name="Chanderbali A."/>
            <person name="Dervinis C."/>
            <person name="Anghel I."/>
            <person name="Soltis D."/>
            <person name="Soltis P."/>
            <person name="Zapata F."/>
        </authorList>
    </citation>
    <scope>NUCLEOTIDE SEQUENCE</scope>
    <source>
        <strain evidence="1">UCBG64.0493</strain>
        <tissue evidence="1">Leaf</tissue>
    </source>
</reference>
<comment type="caution">
    <text evidence="1">The sequence shown here is derived from an EMBL/GenBank/DDBJ whole genome shotgun (WGS) entry which is preliminary data.</text>
</comment>
<name>A0AA89AIY8_9ASTE</name>
<dbReference type="Proteomes" id="UP001188597">
    <property type="component" value="Unassembled WGS sequence"/>
</dbReference>
<evidence type="ECO:0000313" key="2">
    <source>
        <dbReference type="Proteomes" id="UP001188597"/>
    </source>
</evidence>
<proteinExistence type="predicted"/>
<protein>
    <submittedName>
        <fullName evidence="1">Uncharacterized protein</fullName>
    </submittedName>
</protein>